<dbReference type="Proteomes" id="UP001549921">
    <property type="component" value="Unassembled WGS sequence"/>
</dbReference>
<proteinExistence type="predicted"/>
<dbReference type="Pfam" id="PF10551">
    <property type="entry name" value="MULE"/>
    <property type="match status" value="1"/>
</dbReference>
<protein>
    <recommendedName>
        <fullName evidence="1">MULE transposase domain-containing protein</fullName>
    </recommendedName>
</protein>
<dbReference type="EMBL" id="JBEDNZ010000001">
    <property type="protein sequence ID" value="KAL0851951.1"/>
    <property type="molecule type" value="Genomic_DNA"/>
</dbReference>
<sequence>MSACDIVFSRNGKEQLILDGHIYCINKVRDDVFYWNCIKKCYKNAIHYVANKTINTHNHIPDTELVRVRKLHTKLKHKARCSMDTPIQIILQCNQDILSTSAPYMPSKCAMRTMINRTRNRELPKIPSNLEDLQIPMDYETIERKQFLIGHYNFDGEVVIIFSTEQNLRLLNQTNFWVMDGTFRVGSKAGVHAILPFVYGFMNKKTENCYFIFLEILKRYVLNKFLIELKPQVILTVFEKAAINASKRVFPDATHKCCLFHLLQNIWRHIESAGLAEKYINNRSFAHKIKHISALPYLPAPKIENAFNLIKEEVLPNDVKPEHIKKVKRDRNTLKVLYKKVPPTFPPEIWSVTDSIGCGIPSTQNLIENWHMRWNTLLNKKIIIFLKRWME</sequence>
<dbReference type="InterPro" id="IPR018289">
    <property type="entry name" value="MULE_transposase_dom"/>
</dbReference>
<name>A0ABD0TRI2_LOXSC</name>
<accession>A0ABD0TRI2</accession>
<feature type="domain" description="MULE transposase" evidence="1">
    <location>
        <begin position="192"/>
        <end position="265"/>
    </location>
</feature>
<gene>
    <name evidence="2" type="ORF">ABMA28_000233</name>
</gene>
<dbReference type="AlphaFoldDB" id="A0ABD0TRI2"/>
<reference evidence="2 3" key="1">
    <citation type="submission" date="2024-06" db="EMBL/GenBank/DDBJ databases">
        <title>A chromosome-level genome assembly of beet webworm, Loxostege sticticalis.</title>
        <authorList>
            <person name="Zhang Y."/>
        </authorList>
    </citation>
    <scope>NUCLEOTIDE SEQUENCE [LARGE SCALE GENOMIC DNA]</scope>
    <source>
        <strain evidence="2">AQ028</strain>
        <tissue evidence="2">Male pupae</tissue>
    </source>
</reference>
<comment type="caution">
    <text evidence="2">The sequence shown here is derived from an EMBL/GenBank/DDBJ whole genome shotgun (WGS) entry which is preliminary data.</text>
</comment>
<evidence type="ECO:0000313" key="3">
    <source>
        <dbReference type="Proteomes" id="UP001549921"/>
    </source>
</evidence>
<evidence type="ECO:0000313" key="2">
    <source>
        <dbReference type="EMBL" id="KAL0851951.1"/>
    </source>
</evidence>
<dbReference type="Gene3D" id="2.20.25.240">
    <property type="match status" value="1"/>
</dbReference>
<evidence type="ECO:0000259" key="1">
    <source>
        <dbReference type="Pfam" id="PF10551"/>
    </source>
</evidence>
<organism evidence="2 3">
    <name type="scientific">Loxostege sticticalis</name>
    <name type="common">Beet webworm moth</name>
    <dbReference type="NCBI Taxonomy" id="481309"/>
    <lineage>
        <taxon>Eukaryota</taxon>
        <taxon>Metazoa</taxon>
        <taxon>Ecdysozoa</taxon>
        <taxon>Arthropoda</taxon>
        <taxon>Hexapoda</taxon>
        <taxon>Insecta</taxon>
        <taxon>Pterygota</taxon>
        <taxon>Neoptera</taxon>
        <taxon>Endopterygota</taxon>
        <taxon>Lepidoptera</taxon>
        <taxon>Glossata</taxon>
        <taxon>Ditrysia</taxon>
        <taxon>Pyraloidea</taxon>
        <taxon>Crambidae</taxon>
        <taxon>Pyraustinae</taxon>
        <taxon>Loxostege</taxon>
    </lineage>
</organism>